<dbReference type="EMBL" id="BMWW01000001">
    <property type="protein sequence ID" value="GGY78935.1"/>
    <property type="molecule type" value="Genomic_DNA"/>
</dbReference>
<dbReference type="Proteomes" id="UP000294359">
    <property type="component" value="Chromosome"/>
</dbReference>
<keyword evidence="4" id="KW-1185">Reference proteome</keyword>
<reference evidence="2" key="1">
    <citation type="journal article" date="2014" name="Int. J. Syst. Evol. Microbiol.">
        <title>Complete genome sequence of Corynebacterium casei LMG S-19264T (=DSM 44701T), isolated from a smear-ripened cheese.</title>
        <authorList>
            <consortium name="US DOE Joint Genome Institute (JGI-PGF)"/>
            <person name="Walter F."/>
            <person name="Albersmeier A."/>
            <person name="Kalinowski J."/>
            <person name="Ruckert C."/>
        </authorList>
    </citation>
    <scope>NUCLEOTIDE SEQUENCE</scope>
    <source>
        <strain evidence="2">KCTC 12344</strain>
    </source>
</reference>
<proteinExistence type="predicted"/>
<evidence type="ECO:0000256" key="1">
    <source>
        <dbReference type="SAM" id="SignalP"/>
    </source>
</evidence>
<gene>
    <name evidence="3" type="ORF">E1742_07370</name>
    <name evidence="2" type="ORF">GCM10007388_09900</name>
</gene>
<accession>A0A4P7BBJ8</accession>
<dbReference type="AlphaFoldDB" id="A0A4P7BBJ8"/>
<sequence>MKTLFAVVVTLGLAGCGHYYAAHDPQACDRMPDWNDRKACKDKMETERTEWEKGRDKRKD</sequence>
<evidence type="ECO:0000313" key="2">
    <source>
        <dbReference type="EMBL" id="GGY78935.1"/>
    </source>
</evidence>
<reference evidence="3 4" key="2">
    <citation type="submission" date="2019-03" db="EMBL/GenBank/DDBJ databases">
        <title>Draft Genome Sequences of Six Type Strains of the Genus Massilia.</title>
        <authorList>
            <person name="Miess H."/>
            <person name="Frediansyhah A."/>
            <person name="Gross H."/>
        </authorList>
    </citation>
    <scope>NUCLEOTIDE SEQUENCE [LARGE SCALE GENOMIC DNA]</scope>
    <source>
        <strain evidence="3 4">DSM 17505</strain>
    </source>
</reference>
<dbReference type="OrthoDB" id="8759839at2"/>
<evidence type="ECO:0000313" key="5">
    <source>
        <dbReference type="Proteomes" id="UP000619512"/>
    </source>
</evidence>
<dbReference type="Proteomes" id="UP000619512">
    <property type="component" value="Unassembled WGS sequence"/>
</dbReference>
<organism evidence="2 5">
    <name type="scientific">Pseudoduganella plicata</name>
    <dbReference type="NCBI Taxonomy" id="321984"/>
    <lineage>
        <taxon>Bacteria</taxon>
        <taxon>Pseudomonadati</taxon>
        <taxon>Pseudomonadota</taxon>
        <taxon>Betaproteobacteria</taxon>
        <taxon>Burkholderiales</taxon>
        <taxon>Oxalobacteraceae</taxon>
        <taxon>Telluria group</taxon>
        <taxon>Pseudoduganella</taxon>
    </lineage>
</organism>
<reference evidence="2" key="3">
    <citation type="submission" date="2022-12" db="EMBL/GenBank/DDBJ databases">
        <authorList>
            <person name="Sun Q."/>
            <person name="Kim S."/>
        </authorList>
    </citation>
    <scope>NUCLEOTIDE SEQUENCE</scope>
    <source>
        <strain evidence="2">KCTC 12344</strain>
    </source>
</reference>
<dbReference type="EMBL" id="CP038026">
    <property type="protein sequence ID" value="QBQ35986.1"/>
    <property type="molecule type" value="Genomic_DNA"/>
</dbReference>
<protein>
    <recommendedName>
        <fullName evidence="6">Lipoprotein</fullName>
    </recommendedName>
</protein>
<dbReference type="RefSeq" id="WP_134384252.1">
    <property type="nucleotide sequence ID" value="NZ_BMWW01000001.1"/>
</dbReference>
<dbReference type="PROSITE" id="PS51257">
    <property type="entry name" value="PROKAR_LIPOPROTEIN"/>
    <property type="match status" value="1"/>
</dbReference>
<feature type="signal peptide" evidence="1">
    <location>
        <begin position="1"/>
        <end position="21"/>
    </location>
</feature>
<keyword evidence="1" id="KW-0732">Signal</keyword>
<evidence type="ECO:0000313" key="3">
    <source>
        <dbReference type="EMBL" id="QBQ35986.1"/>
    </source>
</evidence>
<feature type="chain" id="PRO_5044606655" description="Lipoprotein" evidence="1">
    <location>
        <begin position="22"/>
        <end position="60"/>
    </location>
</feature>
<evidence type="ECO:0000313" key="4">
    <source>
        <dbReference type="Proteomes" id="UP000294359"/>
    </source>
</evidence>
<name>A0A4P7BBJ8_9BURK</name>
<evidence type="ECO:0008006" key="6">
    <source>
        <dbReference type="Google" id="ProtNLM"/>
    </source>
</evidence>